<sequence length="349" mass="38979">MRKEAKHLYQKAIDSLTLSIELFNRPNDCGRIHGVLIFMNHSFEMLLKASIIHKGGKIKEKGAKETIGFGACVRKGFSDNTIKFLSDTDVLTLQTINGLRDAAQHYTLEMSEQYLYFQAQAGLTLFRDIAKKVFNIDLKTQLPVRVLPLSTTPPMDIQAFFSTEVQEIKKLLAPKSRKKLEATEKLRALAIMENAIQGNESQPSDTELKALAKRLSKATNWGQLFPSVSTLSFTQNGYGPSLDLRITKSEGVPVTVVPEGTPGAGVVAIKRVNELDFYNLGRDQLAKKLGLTGPKTTAAVKHFGIKDDPECFKHLKVGNVPFDRYSQKAIEKIKEGLKTKTIEEIWNER</sequence>
<protein>
    <recommendedName>
        <fullName evidence="1">DUF3644 domain-containing protein</fullName>
    </recommendedName>
</protein>
<evidence type="ECO:0000313" key="3">
    <source>
        <dbReference type="Proteomes" id="UP000199577"/>
    </source>
</evidence>
<name>A0A1I1H5W9_9SPHI</name>
<dbReference type="OrthoDB" id="5138762at2"/>
<dbReference type="STRING" id="623281.SAMN05421747_105149"/>
<organism evidence="2 3">
    <name type="scientific">Parapedobacter composti</name>
    <dbReference type="NCBI Taxonomy" id="623281"/>
    <lineage>
        <taxon>Bacteria</taxon>
        <taxon>Pseudomonadati</taxon>
        <taxon>Bacteroidota</taxon>
        <taxon>Sphingobacteriia</taxon>
        <taxon>Sphingobacteriales</taxon>
        <taxon>Sphingobacteriaceae</taxon>
        <taxon>Parapedobacter</taxon>
    </lineage>
</organism>
<dbReference type="AlphaFoldDB" id="A0A1I1H5W9"/>
<proteinExistence type="predicted"/>
<dbReference type="RefSeq" id="WP_090972984.1">
    <property type="nucleotide sequence ID" value="NZ_FOLL01000005.1"/>
</dbReference>
<gene>
    <name evidence="2" type="ORF">SAMN05421747_105149</name>
</gene>
<reference evidence="2 3" key="1">
    <citation type="submission" date="2016-10" db="EMBL/GenBank/DDBJ databases">
        <authorList>
            <person name="de Groot N.N."/>
        </authorList>
    </citation>
    <scope>NUCLEOTIDE SEQUENCE [LARGE SCALE GENOMIC DNA]</scope>
    <source>
        <strain evidence="2 3">DSM 22900</strain>
    </source>
</reference>
<dbReference type="Proteomes" id="UP000199577">
    <property type="component" value="Unassembled WGS sequence"/>
</dbReference>
<accession>A0A1I1H5W9</accession>
<evidence type="ECO:0000259" key="1">
    <source>
        <dbReference type="Pfam" id="PF12358"/>
    </source>
</evidence>
<dbReference type="EMBL" id="FOLL01000005">
    <property type="protein sequence ID" value="SFC16560.1"/>
    <property type="molecule type" value="Genomic_DNA"/>
</dbReference>
<dbReference type="Pfam" id="PF12358">
    <property type="entry name" value="DUF3644"/>
    <property type="match status" value="1"/>
</dbReference>
<feature type="domain" description="DUF3644" evidence="1">
    <location>
        <begin position="8"/>
        <end position="164"/>
    </location>
</feature>
<evidence type="ECO:0000313" key="2">
    <source>
        <dbReference type="EMBL" id="SFC16560.1"/>
    </source>
</evidence>
<dbReference type="InterPro" id="IPR022104">
    <property type="entry name" value="DUF3644"/>
</dbReference>
<keyword evidence="3" id="KW-1185">Reference proteome</keyword>